<evidence type="ECO:0000259" key="10">
    <source>
        <dbReference type="Pfam" id="PF01975"/>
    </source>
</evidence>
<evidence type="ECO:0000313" key="11">
    <source>
        <dbReference type="EMBL" id="AFA41293.1"/>
    </source>
</evidence>
<name>H6Q510_WIGGL</name>
<keyword evidence="7 9" id="KW-0547">Nucleotide-binding</keyword>
<accession>H6Q510</accession>
<keyword evidence="5 9" id="KW-0963">Cytoplasm</keyword>
<comment type="catalytic activity">
    <reaction evidence="9">
        <text>[phosphate](n) + H2O = [phosphate](n-1) + phosphate + H(+)</text>
        <dbReference type="Rhea" id="RHEA:21528"/>
        <dbReference type="Rhea" id="RHEA-COMP:9859"/>
        <dbReference type="Rhea" id="RHEA-COMP:14279"/>
        <dbReference type="ChEBI" id="CHEBI:15377"/>
        <dbReference type="ChEBI" id="CHEBI:15378"/>
        <dbReference type="ChEBI" id="CHEBI:16838"/>
        <dbReference type="ChEBI" id="CHEBI:43474"/>
        <dbReference type="EC" id="3.6.1.11"/>
    </reaction>
</comment>
<dbReference type="EMBL" id="CP003315">
    <property type="protein sequence ID" value="AFA41293.1"/>
    <property type="molecule type" value="Genomic_DNA"/>
</dbReference>
<dbReference type="GO" id="GO:0005737">
    <property type="term" value="C:cytoplasm"/>
    <property type="evidence" value="ECO:0007669"/>
    <property type="project" value="UniProtKB-SubCell"/>
</dbReference>
<comment type="similarity">
    <text evidence="4 9">Belongs to the SurE nucleotidase family.</text>
</comment>
<comment type="cofactor">
    <cofactor evidence="9">
        <name>a divalent metal cation</name>
        <dbReference type="ChEBI" id="CHEBI:60240"/>
    </cofactor>
    <text evidence="9">Binds 1 divalent metal cation per subunit.</text>
</comment>
<comment type="subcellular location">
    <subcellularLocation>
        <location evidence="3 9">Cytoplasm</location>
    </subcellularLocation>
</comment>
<dbReference type="EC" id="3.6.1.11" evidence="9"/>
<dbReference type="Pfam" id="PF01975">
    <property type="entry name" value="SurE"/>
    <property type="match status" value="1"/>
</dbReference>
<dbReference type="FunFam" id="3.40.1210.10:FF:000001">
    <property type="entry name" value="5'/3'-nucleotidase SurE"/>
    <property type="match status" value="1"/>
</dbReference>
<comment type="catalytic activity">
    <reaction evidence="1 9">
        <text>a ribonucleoside 5'-phosphate + H2O = a ribonucleoside + phosphate</text>
        <dbReference type="Rhea" id="RHEA:12484"/>
        <dbReference type="ChEBI" id="CHEBI:15377"/>
        <dbReference type="ChEBI" id="CHEBI:18254"/>
        <dbReference type="ChEBI" id="CHEBI:43474"/>
        <dbReference type="ChEBI" id="CHEBI:58043"/>
        <dbReference type="EC" id="3.1.3.5"/>
    </reaction>
</comment>
<keyword evidence="8 9" id="KW-0378">Hydrolase</keyword>
<dbReference type="InterPro" id="IPR030048">
    <property type="entry name" value="SurE"/>
</dbReference>
<dbReference type="OrthoDB" id="9780815at2"/>
<feature type="binding site" evidence="9">
    <location>
        <position position="39"/>
    </location>
    <ligand>
        <name>a divalent metal cation</name>
        <dbReference type="ChEBI" id="CHEBI:60240"/>
    </ligand>
</feature>
<dbReference type="NCBIfam" id="TIGR00087">
    <property type="entry name" value="surE"/>
    <property type="match status" value="1"/>
</dbReference>
<dbReference type="PANTHER" id="PTHR30457">
    <property type="entry name" value="5'-NUCLEOTIDASE SURE"/>
    <property type="match status" value="1"/>
</dbReference>
<feature type="domain" description="Survival protein SurE-like phosphatase/nucleotidase" evidence="10">
    <location>
        <begin position="4"/>
        <end position="181"/>
    </location>
</feature>
<dbReference type="KEGG" id="wgl:WIGMOR_0467"/>
<gene>
    <name evidence="9 11" type="primary">surE</name>
    <name evidence="11" type="synonym">ygbC</name>
    <name evidence="11" type="ORF">WIGMOR_0467</name>
</gene>
<dbReference type="Proteomes" id="UP000009061">
    <property type="component" value="Chromosome"/>
</dbReference>
<evidence type="ECO:0000256" key="5">
    <source>
        <dbReference type="ARBA" id="ARBA00022490"/>
    </source>
</evidence>
<evidence type="ECO:0000256" key="7">
    <source>
        <dbReference type="ARBA" id="ARBA00022741"/>
    </source>
</evidence>
<dbReference type="RefSeq" id="WP_014354232.1">
    <property type="nucleotide sequence ID" value="NC_016893.1"/>
</dbReference>
<evidence type="ECO:0000313" key="12">
    <source>
        <dbReference type="Proteomes" id="UP000009061"/>
    </source>
</evidence>
<evidence type="ECO:0000256" key="9">
    <source>
        <dbReference type="HAMAP-Rule" id="MF_00060"/>
    </source>
</evidence>
<keyword evidence="12" id="KW-1185">Reference proteome</keyword>
<dbReference type="AlphaFoldDB" id="H6Q510"/>
<reference evidence="11 12" key="1">
    <citation type="journal article" date="2012" name="MBio">
        <title>Insight into the transmission biology and species-specific functional capabilities of tsetse (Diptera: glossinidae) obligate symbiont wigglesworthia.</title>
        <authorList>
            <person name="Rio R.V."/>
            <person name="Symula R.E."/>
            <person name="Wang J."/>
            <person name="Lohs C."/>
            <person name="Wu Y.N."/>
            <person name="Snyder A.K."/>
            <person name="Bjornson R.D."/>
            <person name="Oshima K."/>
            <person name="Biehl B.S."/>
            <person name="Perna N.T."/>
            <person name="Hattori M."/>
            <person name="Aksoy S."/>
        </authorList>
    </citation>
    <scope>NUCLEOTIDE SEQUENCE [LARGE SCALE GENOMIC DNA]</scope>
    <source>
        <strain evidence="11">WGM</strain>
    </source>
</reference>
<evidence type="ECO:0000256" key="6">
    <source>
        <dbReference type="ARBA" id="ARBA00022723"/>
    </source>
</evidence>
<dbReference type="STRING" id="1142511.WIGMOR_0467"/>
<organism evidence="11 12">
    <name type="scientific">Wigglesworthia glossinidia endosymbiont of Glossina morsitans morsitans</name>
    <name type="common">Yale colony</name>
    <dbReference type="NCBI Taxonomy" id="1142511"/>
    <lineage>
        <taxon>Bacteria</taxon>
        <taxon>Pseudomonadati</taxon>
        <taxon>Pseudomonadota</taxon>
        <taxon>Gammaproteobacteria</taxon>
        <taxon>Enterobacterales</taxon>
        <taxon>Erwiniaceae</taxon>
        <taxon>Wigglesworthia</taxon>
    </lineage>
</organism>
<comment type="cofactor">
    <cofactor evidence="2">
        <name>Mg(2+)</name>
        <dbReference type="ChEBI" id="CHEBI:18420"/>
    </cofactor>
</comment>
<evidence type="ECO:0000256" key="3">
    <source>
        <dbReference type="ARBA" id="ARBA00004496"/>
    </source>
</evidence>
<evidence type="ECO:0000256" key="4">
    <source>
        <dbReference type="ARBA" id="ARBA00011062"/>
    </source>
</evidence>
<dbReference type="SUPFAM" id="SSF64167">
    <property type="entry name" value="SurE-like"/>
    <property type="match status" value="1"/>
</dbReference>
<dbReference type="NCBIfam" id="NF001490">
    <property type="entry name" value="PRK00346.1-4"/>
    <property type="match status" value="1"/>
</dbReference>
<evidence type="ECO:0000256" key="2">
    <source>
        <dbReference type="ARBA" id="ARBA00001946"/>
    </source>
</evidence>
<dbReference type="eggNOG" id="COG0496">
    <property type="taxonomic scope" value="Bacteria"/>
</dbReference>
<dbReference type="EC" id="3.1.3.5" evidence="9"/>
<dbReference type="PANTHER" id="PTHR30457:SF12">
    <property type="entry name" value="5'_3'-NUCLEOTIDASE SURE"/>
    <property type="match status" value="1"/>
</dbReference>
<dbReference type="GO" id="GO:0046872">
    <property type="term" value="F:metal ion binding"/>
    <property type="evidence" value="ECO:0007669"/>
    <property type="project" value="UniProtKB-UniRule"/>
</dbReference>
<dbReference type="HAMAP" id="MF_00060">
    <property type="entry name" value="SurE"/>
    <property type="match status" value="1"/>
</dbReference>
<dbReference type="InterPro" id="IPR036523">
    <property type="entry name" value="SurE-like_sf"/>
</dbReference>
<feature type="binding site" evidence="9">
    <location>
        <position position="8"/>
    </location>
    <ligand>
        <name>a divalent metal cation</name>
        <dbReference type="ChEBI" id="CHEBI:60240"/>
    </ligand>
</feature>
<proteinExistence type="inferred from homology"/>
<dbReference type="GO" id="GO:0008254">
    <property type="term" value="F:3'-nucleotidase activity"/>
    <property type="evidence" value="ECO:0007669"/>
    <property type="project" value="UniProtKB-UniRule"/>
</dbReference>
<dbReference type="GO" id="GO:0004309">
    <property type="term" value="F:exopolyphosphatase activity"/>
    <property type="evidence" value="ECO:0007669"/>
    <property type="project" value="UniProtKB-UniRule"/>
</dbReference>
<dbReference type="HOGENOM" id="CLU_045192_1_2_6"/>
<dbReference type="Gene3D" id="3.40.1210.10">
    <property type="entry name" value="Survival protein SurE-like phosphatase/nucleotidase"/>
    <property type="match status" value="1"/>
</dbReference>
<dbReference type="EC" id="3.1.3.6" evidence="9"/>
<sequence length="248" mass="27961">MNLLLSNDDGIYSPGLQKLAKKLKSSFNLQVIAPNYDRSGSSHALTINQPLRIHRFSNGDITVISGTPADCVYLGVNFFMQPKPDFVISGINLGSNLGDDVFYSGTIAAAFEGRDLKYSSFAISLTGKRYLCTAIKITCKLLNAIAKNPLKKKYILNINIPDLPLKKIKGFKVTKLGRHYTKHKIIQKKDPKNNKIFWIGANLKNYEDRSDTDFYAIKHGYISVTPLSLNLTYHEAIDPIFKWFEMYT</sequence>
<dbReference type="GO" id="GO:0000166">
    <property type="term" value="F:nucleotide binding"/>
    <property type="evidence" value="ECO:0007669"/>
    <property type="project" value="UniProtKB-KW"/>
</dbReference>
<dbReference type="GO" id="GO:0008253">
    <property type="term" value="F:5'-nucleotidase activity"/>
    <property type="evidence" value="ECO:0007669"/>
    <property type="project" value="UniProtKB-UniRule"/>
</dbReference>
<comment type="catalytic activity">
    <reaction evidence="9">
        <text>a ribonucleoside 3'-phosphate + H2O = a ribonucleoside + phosphate</text>
        <dbReference type="Rhea" id="RHEA:10144"/>
        <dbReference type="ChEBI" id="CHEBI:13197"/>
        <dbReference type="ChEBI" id="CHEBI:15377"/>
        <dbReference type="ChEBI" id="CHEBI:18254"/>
        <dbReference type="ChEBI" id="CHEBI:43474"/>
        <dbReference type="EC" id="3.1.3.6"/>
    </reaction>
</comment>
<evidence type="ECO:0000256" key="8">
    <source>
        <dbReference type="ARBA" id="ARBA00022801"/>
    </source>
</evidence>
<feature type="binding site" evidence="9">
    <location>
        <position position="9"/>
    </location>
    <ligand>
        <name>a divalent metal cation</name>
        <dbReference type="ChEBI" id="CHEBI:60240"/>
    </ligand>
</feature>
<protein>
    <recommendedName>
        <fullName evidence="9">5'/3'-nucleotidase SurE</fullName>
        <ecNumber evidence="9">3.1.3.5</ecNumber>
        <ecNumber evidence="9">3.1.3.6</ecNumber>
    </recommendedName>
    <alternativeName>
        <fullName evidence="9">Exopolyphosphatase</fullName>
        <ecNumber evidence="9">3.6.1.11</ecNumber>
    </alternativeName>
    <alternativeName>
        <fullName evidence="9">Nucleoside monophosphate phosphohydrolase</fullName>
    </alternativeName>
</protein>
<keyword evidence="6 9" id="KW-0479">Metal-binding</keyword>
<feature type="binding site" evidence="9">
    <location>
        <position position="92"/>
    </location>
    <ligand>
        <name>a divalent metal cation</name>
        <dbReference type="ChEBI" id="CHEBI:60240"/>
    </ligand>
</feature>
<dbReference type="InterPro" id="IPR002828">
    <property type="entry name" value="SurE-like_Pase/nucleotidase"/>
</dbReference>
<comment type="function">
    <text evidence="9">Nucleotidase with a broad substrate specificity as it can dephosphorylate various ribo- and deoxyribonucleoside 5'-monophosphates and ribonucleoside 3'-monophosphates with highest affinity to 3'-AMP. Also hydrolyzes polyphosphate (exopolyphosphatase activity) with the preference for short-chain-length substrates (P20-25). Might be involved in the regulation of dNTP and NTP pools, and in the turnover of 3'-mononucleotides produced by numerous intracellular RNases (T1, T2, and F) during the degradation of various RNAs.</text>
</comment>
<evidence type="ECO:0000256" key="1">
    <source>
        <dbReference type="ARBA" id="ARBA00000815"/>
    </source>
</evidence>